<proteinExistence type="predicted"/>
<name>A0A7J7NHF6_9MAGN</name>
<reference evidence="1 2" key="1">
    <citation type="journal article" date="2020" name="IScience">
        <title>Genome Sequencing of the Endangered Kingdonia uniflora (Circaeasteraceae, Ranunculales) Reveals Potential Mechanisms of Evolutionary Specialization.</title>
        <authorList>
            <person name="Sun Y."/>
            <person name="Deng T."/>
            <person name="Zhang A."/>
            <person name="Moore M.J."/>
            <person name="Landis J.B."/>
            <person name="Lin N."/>
            <person name="Zhang H."/>
            <person name="Zhang X."/>
            <person name="Huang J."/>
            <person name="Zhang X."/>
            <person name="Sun H."/>
            <person name="Wang H."/>
        </authorList>
    </citation>
    <scope>NUCLEOTIDE SEQUENCE [LARGE SCALE GENOMIC DNA]</scope>
    <source>
        <strain evidence="1">TB1705</strain>
        <tissue evidence="1">Leaf</tissue>
    </source>
</reference>
<accession>A0A7J7NHF6</accession>
<keyword evidence="2" id="KW-1185">Reference proteome</keyword>
<dbReference type="Proteomes" id="UP000541444">
    <property type="component" value="Unassembled WGS sequence"/>
</dbReference>
<dbReference type="EMBL" id="JACGCM010000786">
    <property type="protein sequence ID" value="KAF6166659.1"/>
    <property type="molecule type" value="Genomic_DNA"/>
</dbReference>
<organism evidence="1 2">
    <name type="scientific">Kingdonia uniflora</name>
    <dbReference type="NCBI Taxonomy" id="39325"/>
    <lineage>
        <taxon>Eukaryota</taxon>
        <taxon>Viridiplantae</taxon>
        <taxon>Streptophyta</taxon>
        <taxon>Embryophyta</taxon>
        <taxon>Tracheophyta</taxon>
        <taxon>Spermatophyta</taxon>
        <taxon>Magnoliopsida</taxon>
        <taxon>Ranunculales</taxon>
        <taxon>Circaeasteraceae</taxon>
        <taxon>Kingdonia</taxon>
    </lineage>
</organism>
<dbReference type="AlphaFoldDB" id="A0A7J7NHF6"/>
<evidence type="ECO:0000313" key="1">
    <source>
        <dbReference type="EMBL" id="KAF6166659.1"/>
    </source>
</evidence>
<protein>
    <submittedName>
        <fullName evidence="1">Uncharacterized protein</fullName>
    </submittedName>
</protein>
<comment type="caution">
    <text evidence="1">The sequence shown here is derived from an EMBL/GenBank/DDBJ whole genome shotgun (WGS) entry which is preliminary data.</text>
</comment>
<evidence type="ECO:0000313" key="2">
    <source>
        <dbReference type="Proteomes" id="UP000541444"/>
    </source>
</evidence>
<gene>
    <name evidence="1" type="ORF">GIB67_005521</name>
</gene>
<sequence length="51" mass="5625">MGEFEPKQGKFTNPPCHVILHLAVADALTNSYKCNKIHLTLTTKNSAQIIS</sequence>